<sequence>MIINNNVSALNSYRNLNQNQFHSSKVLEKLSSGLRINRAVDDAAGLAISEKMKGQIRGLNQASRNILDGISLTQTADGGLQEVQNKLQRIRELTLQASNDTLTTPDREYIQEEIDQLKKGINDIANQTHFNGIYLLNRSGDSYIEERIVRTIETDYTIMVPVTTIVTETFIEEVLSETISDIDLSTIEKVILHEQTTGIPDEFEIPLEQLINGETFTFTTQANENYEVYIDLDQNAIIVDKFNHPTFMHLSFIDIVGVDGYDRIEGDIVSYLGQIRNTESLKRPEGHVSFTSGHNGTGFTQLTVKFHGVNQEVIELERKVQREVTTEVEQQVTETVQTVEIIRRPANEPVILQVGANEDQNFIVNVVDVRTRALEIDHLSVLTSETATDAIEKLDQAIASVSTKRSSFGSYQNALEHILSNVTNSHENLTSANSRIRDADMALKMTEFTKRNILTQSATAMLAQSNQLPQGILQLLS</sequence>
<keyword evidence="8" id="KW-1185">Reference proteome</keyword>
<dbReference type="Gene3D" id="6.10.10.10">
    <property type="entry name" value="Flagellar export chaperone, C-terminal domain"/>
    <property type="match status" value="1"/>
</dbReference>
<keyword evidence="4" id="KW-0964">Secreted</keyword>
<proteinExistence type="inferred from homology"/>
<dbReference type="PRINTS" id="PR00207">
    <property type="entry name" value="FLAGELLIN"/>
</dbReference>
<gene>
    <name evidence="7" type="ORF">BKP45_03110</name>
</gene>
<evidence type="ECO:0000313" key="7">
    <source>
        <dbReference type="EMBL" id="OIJ21703.1"/>
    </source>
</evidence>
<dbReference type="PANTHER" id="PTHR42792:SF2">
    <property type="entry name" value="FLAGELLIN"/>
    <property type="match status" value="1"/>
</dbReference>
<protein>
    <recommendedName>
        <fullName evidence="2 4">Flagellin</fullName>
    </recommendedName>
</protein>
<dbReference type="Pfam" id="PF00669">
    <property type="entry name" value="Flagellin_N"/>
    <property type="match status" value="1"/>
</dbReference>
<comment type="subcellular location">
    <subcellularLocation>
        <location evidence="4">Secreted</location>
    </subcellularLocation>
    <subcellularLocation>
        <location evidence="4">Bacterial flagellum</location>
    </subcellularLocation>
</comment>
<dbReference type="OrthoDB" id="9796789at2"/>
<reference evidence="7 8" key="1">
    <citation type="submission" date="2016-10" db="EMBL/GenBank/DDBJ databases">
        <title>Draft genome sequences of four alkaliphilic bacteria belonging to the Anaerobacillus genus.</title>
        <authorList>
            <person name="Bassil N.M."/>
            <person name="Lloyd J.R."/>
        </authorList>
    </citation>
    <scope>NUCLEOTIDE SEQUENCE [LARGE SCALE GENOMIC DNA]</scope>
    <source>
        <strain evidence="7 8">DSM 22531</strain>
    </source>
</reference>
<dbReference type="PANTHER" id="PTHR42792">
    <property type="entry name" value="FLAGELLIN"/>
    <property type="match status" value="1"/>
</dbReference>
<feature type="domain" description="Flagellin N-terminal" evidence="5">
    <location>
        <begin position="3"/>
        <end position="138"/>
    </location>
</feature>
<dbReference type="GO" id="GO:0005576">
    <property type="term" value="C:extracellular region"/>
    <property type="evidence" value="ECO:0007669"/>
    <property type="project" value="UniProtKB-SubCell"/>
</dbReference>
<dbReference type="AlphaFoldDB" id="A0A1S2MB22"/>
<evidence type="ECO:0000256" key="3">
    <source>
        <dbReference type="ARBA" id="ARBA00023143"/>
    </source>
</evidence>
<comment type="function">
    <text evidence="4">Flagellin is the subunit protein which polymerizes to form the filaments of bacterial flagella.</text>
</comment>
<dbReference type="STRING" id="472963.BKP45_03110"/>
<evidence type="ECO:0000313" key="8">
    <source>
        <dbReference type="Proteomes" id="UP000180057"/>
    </source>
</evidence>
<dbReference type="SUPFAM" id="SSF64518">
    <property type="entry name" value="Phase 1 flagellin"/>
    <property type="match status" value="1"/>
</dbReference>
<comment type="similarity">
    <text evidence="1 4">Belongs to the bacterial flagellin family.</text>
</comment>
<evidence type="ECO:0000259" key="6">
    <source>
        <dbReference type="Pfam" id="PF00700"/>
    </source>
</evidence>
<dbReference type="InterPro" id="IPR042187">
    <property type="entry name" value="Flagellin_C_sub2"/>
</dbReference>
<dbReference type="Proteomes" id="UP000180057">
    <property type="component" value="Unassembled WGS sequence"/>
</dbReference>
<feature type="domain" description="Flagellin C-terminal" evidence="6">
    <location>
        <begin position="391"/>
        <end position="476"/>
    </location>
</feature>
<dbReference type="RefSeq" id="WP_071388289.1">
    <property type="nucleotide sequence ID" value="NZ_MLQS01000001.1"/>
</dbReference>
<dbReference type="GO" id="GO:0005198">
    <property type="term" value="F:structural molecule activity"/>
    <property type="evidence" value="ECO:0007669"/>
    <property type="project" value="UniProtKB-UniRule"/>
</dbReference>
<dbReference type="InterPro" id="IPR001492">
    <property type="entry name" value="Flagellin"/>
</dbReference>
<dbReference type="Gene3D" id="1.20.1330.10">
    <property type="entry name" value="f41 fragment of flagellin, N-terminal domain"/>
    <property type="match status" value="2"/>
</dbReference>
<evidence type="ECO:0000256" key="1">
    <source>
        <dbReference type="ARBA" id="ARBA00005709"/>
    </source>
</evidence>
<evidence type="ECO:0000256" key="4">
    <source>
        <dbReference type="RuleBase" id="RU362073"/>
    </source>
</evidence>
<keyword evidence="3 4" id="KW-0975">Bacterial flagellum</keyword>
<name>A0A1S2MB22_9BACI</name>
<dbReference type="GO" id="GO:0009288">
    <property type="term" value="C:bacterial-type flagellum"/>
    <property type="evidence" value="ECO:0007669"/>
    <property type="project" value="UniProtKB-SubCell"/>
</dbReference>
<organism evidence="7 8">
    <name type="scientific">Anaerobacillus alkalidiazotrophicus</name>
    <dbReference type="NCBI Taxonomy" id="472963"/>
    <lineage>
        <taxon>Bacteria</taxon>
        <taxon>Bacillati</taxon>
        <taxon>Bacillota</taxon>
        <taxon>Bacilli</taxon>
        <taxon>Bacillales</taxon>
        <taxon>Bacillaceae</taxon>
        <taxon>Anaerobacillus</taxon>
    </lineage>
</organism>
<accession>A0A1S2MB22</accession>
<comment type="caution">
    <text evidence="7">The sequence shown here is derived from an EMBL/GenBank/DDBJ whole genome shotgun (WGS) entry which is preliminary data.</text>
</comment>
<evidence type="ECO:0000256" key="2">
    <source>
        <dbReference type="ARBA" id="ARBA00020110"/>
    </source>
</evidence>
<dbReference type="EMBL" id="MLQS01000001">
    <property type="protein sequence ID" value="OIJ21703.1"/>
    <property type="molecule type" value="Genomic_DNA"/>
</dbReference>
<evidence type="ECO:0000259" key="5">
    <source>
        <dbReference type="Pfam" id="PF00669"/>
    </source>
</evidence>
<dbReference type="InterPro" id="IPR001029">
    <property type="entry name" value="Flagellin_N"/>
</dbReference>
<dbReference type="InterPro" id="IPR046358">
    <property type="entry name" value="Flagellin_C"/>
</dbReference>
<dbReference type="Pfam" id="PF00700">
    <property type="entry name" value="Flagellin_C"/>
    <property type="match status" value="1"/>
</dbReference>